<keyword evidence="2" id="KW-1185">Reference proteome</keyword>
<evidence type="ECO:0000313" key="2">
    <source>
        <dbReference type="Proteomes" id="UP000624041"/>
    </source>
</evidence>
<name>A0A918D5W4_9BACI</name>
<reference evidence="1" key="1">
    <citation type="journal article" date="2014" name="Int. J. Syst. Evol. Microbiol.">
        <title>Complete genome sequence of Corynebacterium casei LMG S-19264T (=DSM 44701T), isolated from a smear-ripened cheese.</title>
        <authorList>
            <consortium name="US DOE Joint Genome Institute (JGI-PGF)"/>
            <person name="Walter F."/>
            <person name="Albersmeier A."/>
            <person name="Kalinowski J."/>
            <person name="Ruckert C."/>
        </authorList>
    </citation>
    <scope>NUCLEOTIDE SEQUENCE</scope>
    <source>
        <strain evidence="1">JCM 17251</strain>
    </source>
</reference>
<dbReference type="Proteomes" id="UP000624041">
    <property type="component" value="Unassembled WGS sequence"/>
</dbReference>
<reference evidence="1" key="2">
    <citation type="submission" date="2020-09" db="EMBL/GenBank/DDBJ databases">
        <authorList>
            <person name="Sun Q."/>
            <person name="Ohkuma M."/>
        </authorList>
    </citation>
    <scope>NUCLEOTIDE SEQUENCE</scope>
    <source>
        <strain evidence="1">JCM 17251</strain>
    </source>
</reference>
<dbReference type="EMBL" id="BMOS01000051">
    <property type="protein sequence ID" value="GGN66910.1"/>
    <property type="molecule type" value="Genomic_DNA"/>
</dbReference>
<comment type="caution">
    <text evidence="1">The sequence shown here is derived from an EMBL/GenBank/DDBJ whole genome shotgun (WGS) entry which is preliminary data.</text>
</comment>
<dbReference type="RefSeq" id="WP_188859630.1">
    <property type="nucleotide sequence ID" value="NZ_BMOS01000051.1"/>
</dbReference>
<dbReference type="AlphaFoldDB" id="A0A918D5W4"/>
<protein>
    <submittedName>
        <fullName evidence="1">Uncharacterized protein</fullName>
    </submittedName>
</protein>
<gene>
    <name evidence="1" type="ORF">GCM10007971_37320</name>
</gene>
<sequence length="56" mass="6710">MSIPDKIIKEIDMLSEQEQQKELDKIKEIYMAEDVVLLGENYSWWDNEADDIYSEQ</sequence>
<proteinExistence type="predicted"/>
<accession>A0A918D5W4</accession>
<evidence type="ECO:0000313" key="1">
    <source>
        <dbReference type="EMBL" id="GGN66910.1"/>
    </source>
</evidence>
<organism evidence="1 2">
    <name type="scientific">Oceanobacillus indicireducens</name>
    <dbReference type="NCBI Taxonomy" id="1004261"/>
    <lineage>
        <taxon>Bacteria</taxon>
        <taxon>Bacillati</taxon>
        <taxon>Bacillota</taxon>
        <taxon>Bacilli</taxon>
        <taxon>Bacillales</taxon>
        <taxon>Bacillaceae</taxon>
        <taxon>Oceanobacillus</taxon>
    </lineage>
</organism>